<reference evidence="10" key="1">
    <citation type="submission" date="2005-05" db="EMBL/GenBank/DDBJ databases">
        <title>Isolation of an mRNA for H1 histone-like protein of Caenorhabditis remanei.</title>
        <authorList>
            <person name="Chang A."/>
            <person name="Sanelli A."/>
            <person name="Vershon A.K."/>
            <person name="Nemeroff M.E."/>
        </authorList>
    </citation>
    <scope>NUCLEOTIDE SEQUENCE</scope>
    <source>
        <strain evidence="10">EM464</strain>
    </source>
</reference>
<dbReference type="PROSITE" id="PS51504">
    <property type="entry name" value="H15"/>
    <property type="match status" value="1"/>
</dbReference>
<dbReference type="FunFam" id="1.10.10.10:FF:000140">
    <property type="entry name" value="Histone H1.0"/>
    <property type="match status" value="1"/>
</dbReference>
<feature type="compositionally biased region" description="Low complexity" evidence="8">
    <location>
        <begin position="14"/>
        <end position="41"/>
    </location>
</feature>
<feature type="domain" description="H15" evidence="9">
    <location>
        <begin position="58"/>
        <end position="137"/>
    </location>
</feature>
<evidence type="ECO:0000256" key="8">
    <source>
        <dbReference type="SAM" id="MobiDB-lite"/>
    </source>
</evidence>
<dbReference type="InterPro" id="IPR005818">
    <property type="entry name" value="Histone_H1/H5_H15"/>
</dbReference>
<organism evidence="10">
    <name type="scientific">Caenorhabditis remanei</name>
    <name type="common">Caenorhabditis vulgaris</name>
    <dbReference type="NCBI Taxonomy" id="31234"/>
    <lineage>
        <taxon>Eukaryota</taxon>
        <taxon>Metazoa</taxon>
        <taxon>Ecdysozoa</taxon>
        <taxon>Nematoda</taxon>
        <taxon>Chromadorea</taxon>
        <taxon>Rhabditida</taxon>
        <taxon>Rhabditina</taxon>
        <taxon>Rhabditomorpha</taxon>
        <taxon>Rhabditoidea</taxon>
        <taxon>Rhabditidae</taxon>
        <taxon>Peloderinae</taxon>
        <taxon>Caenorhabditis</taxon>
    </lineage>
</organism>
<dbReference type="PANTHER" id="PTHR11467">
    <property type="entry name" value="HISTONE H1"/>
    <property type="match status" value="1"/>
</dbReference>
<dbReference type="SMART" id="SM00526">
    <property type="entry name" value="H15"/>
    <property type="match status" value="1"/>
</dbReference>
<protein>
    <submittedName>
        <fullName evidence="10">Histone H1-like</fullName>
    </submittedName>
</protein>
<keyword evidence="4" id="KW-0007">Acetylation</keyword>
<keyword evidence="3 7" id="KW-0158">Chromosome</keyword>
<comment type="subcellular location">
    <subcellularLocation>
        <location evidence="2">Chromosome</location>
    </subcellularLocation>
    <subcellularLocation>
        <location evidence="1 7">Nucleus</location>
    </subcellularLocation>
</comment>
<evidence type="ECO:0000256" key="7">
    <source>
        <dbReference type="RuleBase" id="RU003894"/>
    </source>
</evidence>
<evidence type="ECO:0000256" key="2">
    <source>
        <dbReference type="ARBA" id="ARBA00004286"/>
    </source>
</evidence>
<feature type="region of interest" description="Disordered" evidence="8">
    <location>
        <begin position="139"/>
        <end position="198"/>
    </location>
</feature>
<dbReference type="PANTHER" id="PTHR11467:SF36">
    <property type="entry name" value="HISTONE 24-RELATED"/>
    <property type="match status" value="1"/>
</dbReference>
<dbReference type="PRINTS" id="PR00624">
    <property type="entry name" value="HISTONEH5"/>
</dbReference>
<dbReference type="GO" id="GO:0000786">
    <property type="term" value="C:nucleosome"/>
    <property type="evidence" value="ECO:0007669"/>
    <property type="project" value="InterPro"/>
</dbReference>
<evidence type="ECO:0000256" key="3">
    <source>
        <dbReference type="ARBA" id="ARBA00022454"/>
    </source>
</evidence>
<evidence type="ECO:0000313" key="10">
    <source>
        <dbReference type="EMBL" id="AAY44841.1"/>
    </source>
</evidence>
<dbReference type="InterPro" id="IPR036388">
    <property type="entry name" value="WH-like_DNA-bd_sf"/>
</dbReference>
<dbReference type="InterPro" id="IPR036390">
    <property type="entry name" value="WH_DNA-bd_sf"/>
</dbReference>
<dbReference type="HOGENOM" id="CLU_052897_1_1_1"/>
<sequence length="198" mass="20412">KMANRVALPRQKAAKQASPKAPKSPKSPAARAGKAAKAEKTAVASKIPKVQKIKAVADHPAYLVMVTAAINDLKERKGASKQAILKHISNSFHLVNAVNTEKKVRSKLALALKKGVASGALLQVTGTGASGRFKLAKAGATPKAPSTPKAAKKTSVVAPSPSEKKAKSPKKAAVKPAAKKNKKAPVTKKTSAKAEVAV</sequence>
<feature type="non-terminal residue" evidence="10">
    <location>
        <position position="1"/>
    </location>
</feature>
<dbReference type="Pfam" id="PF00538">
    <property type="entry name" value="Linker_histone"/>
    <property type="match status" value="1"/>
</dbReference>
<feature type="compositionally biased region" description="Basic residues" evidence="8">
    <location>
        <begin position="167"/>
        <end position="186"/>
    </location>
</feature>
<dbReference type="GO" id="GO:0031492">
    <property type="term" value="F:nucleosomal DNA binding"/>
    <property type="evidence" value="ECO:0007669"/>
    <property type="project" value="TreeGrafter"/>
</dbReference>
<evidence type="ECO:0000256" key="4">
    <source>
        <dbReference type="ARBA" id="ARBA00022990"/>
    </source>
</evidence>
<evidence type="ECO:0000259" key="9">
    <source>
        <dbReference type="PROSITE" id="PS51504"/>
    </source>
</evidence>
<evidence type="ECO:0000256" key="5">
    <source>
        <dbReference type="ARBA" id="ARBA00023125"/>
    </source>
</evidence>
<dbReference type="GO" id="GO:0030261">
    <property type="term" value="P:chromosome condensation"/>
    <property type="evidence" value="ECO:0007669"/>
    <property type="project" value="TreeGrafter"/>
</dbReference>
<comment type="similarity">
    <text evidence="7">Belongs to the histone H1/H5 family.</text>
</comment>
<feature type="compositionally biased region" description="Low complexity" evidence="8">
    <location>
        <begin position="139"/>
        <end position="161"/>
    </location>
</feature>
<dbReference type="GO" id="GO:0003690">
    <property type="term" value="F:double-stranded DNA binding"/>
    <property type="evidence" value="ECO:0007669"/>
    <property type="project" value="TreeGrafter"/>
</dbReference>
<dbReference type="SUPFAM" id="SSF46785">
    <property type="entry name" value="Winged helix' DNA-binding domain"/>
    <property type="match status" value="1"/>
</dbReference>
<dbReference type="AlphaFoldDB" id="Q4TWL1"/>
<keyword evidence="5 7" id="KW-0238">DNA-binding</keyword>
<evidence type="ECO:0000256" key="6">
    <source>
        <dbReference type="ARBA" id="ARBA00023242"/>
    </source>
</evidence>
<dbReference type="Gene3D" id="1.10.10.10">
    <property type="entry name" value="Winged helix-like DNA-binding domain superfamily/Winged helix DNA-binding domain"/>
    <property type="match status" value="1"/>
</dbReference>
<dbReference type="EMBL" id="DQ028480">
    <property type="protein sequence ID" value="AAY44841.1"/>
    <property type="molecule type" value="mRNA"/>
</dbReference>
<proteinExistence type="evidence at transcript level"/>
<name>Q4TWL1_CAERE</name>
<dbReference type="CDD" id="cd00073">
    <property type="entry name" value="H15"/>
    <property type="match status" value="1"/>
</dbReference>
<evidence type="ECO:0000256" key="1">
    <source>
        <dbReference type="ARBA" id="ARBA00004123"/>
    </source>
</evidence>
<dbReference type="InterPro" id="IPR005819">
    <property type="entry name" value="H1/H5"/>
</dbReference>
<accession>Q4TWL1</accession>
<dbReference type="GO" id="GO:0005634">
    <property type="term" value="C:nucleus"/>
    <property type="evidence" value="ECO:0007669"/>
    <property type="project" value="UniProtKB-SubCell"/>
</dbReference>
<dbReference type="GO" id="GO:0030527">
    <property type="term" value="F:structural constituent of chromatin"/>
    <property type="evidence" value="ECO:0007669"/>
    <property type="project" value="InterPro"/>
</dbReference>
<dbReference type="GO" id="GO:0045910">
    <property type="term" value="P:negative regulation of DNA recombination"/>
    <property type="evidence" value="ECO:0007669"/>
    <property type="project" value="TreeGrafter"/>
</dbReference>
<dbReference type="GO" id="GO:0006334">
    <property type="term" value="P:nucleosome assembly"/>
    <property type="evidence" value="ECO:0007669"/>
    <property type="project" value="InterPro"/>
</dbReference>
<keyword evidence="6 7" id="KW-0539">Nucleus</keyword>
<feature type="region of interest" description="Disordered" evidence="8">
    <location>
        <begin position="1"/>
        <end position="41"/>
    </location>
</feature>